<feature type="domain" description="CBS" evidence="3">
    <location>
        <begin position="143"/>
        <end position="206"/>
    </location>
</feature>
<dbReference type="PANTHER" id="PTHR43080:SF2">
    <property type="entry name" value="CBS DOMAIN-CONTAINING PROTEIN"/>
    <property type="match status" value="1"/>
</dbReference>
<reference evidence="4 5" key="1">
    <citation type="submission" date="2018-11" db="EMBL/GenBank/DDBJ databases">
        <title>Clostridium sp. nov., a member of the family Erysipelotrichaceae isolated from pig faeces.</title>
        <authorList>
            <person name="Chang Y.-H."/>
        </authorList>
    </citation>
    <scope>NUCLEOTIDE SEQUENCE [LARGE SCALE GENOMIC DNA]</scope>
    <source>
        <strain evidence="4 5">YH-panp20</strain>
    </source>
</reference>
<dbReference type="InterPro" id="IPR046342">
    <property type="entry name" value="CBS_dom_sf"/>
</dbReference>
<dbReference type="SUPFAM" id="SSF54631">
    <property type="entry name" value="CBS-domain pair"/>
    <property type="match status" value="1"/>
</dbReference>
<dbReference type="InterPro" id="IPR036390">
    <property type="entry name" value="WH_DNA-bd_sf"/>
</dbReference>
<accession>A0A3N0I0X3</accession>
<dbReference type="InterPro" id="IPR000644">
    <property type="entry name" value="CBS_dom"/>
</dbReference>
<keyword evidence="1 2" id="KW-0129">CBS domain</keyword>
<dbReference type="PROSITE" id="PS51371">
    <property type="entry name" value="CBS"/>
    <property type="match status" value="2"/>
</dbReference>
<evidence type="ECO:0000313" key="4">
    <source>
        <dbReference type="EMBL" id="RNM30644.1"/>
    </source>
</evidence>
<dbReference type="OrthoDB" id="9793615at2"/>
<evidence type="ECO:0000313" key="5">
    <source>
        <dbReference type="Proteomes" id="UP000276568"/>
    </source>
</evidence>
<dbReference type="Gene3D" id="3.10.580.10">
    <property type="entry name" value="CBS-domain"/>
    <property type="match status" value="1"/>
</dbReference>
<gene>
    <name evidence="4" type="ORF">EDX97_07640</name>
</gene>
<dbReference type="InterPro" id="IPR013196">
    <property type="entry name" value="HTH_11"/>
</dbReference>
<protein>
    <submittedName>
        <fullName evidence="4">CBS domain-containing protein</fullName>
    </submittedName>
</protein>
<feature type="domain" description="CBS" evidence="3">
    <location>
        <begin position="79"/>
        <end position="134"/>
    </location>
</feature>
<dbReference type="InterPro" id="IPR051257">
    <property type="entry name" value="Diverse_CBS-Domain"/>
</dbReference>
<sequence>MELSDRQEKIIDIVRQQGPISGNAIAAQCHVTRAALRGDFELLTSLEIIGAKRKLGYYYVGKPMDPLNNTILNQRVDQYCSLPVVVAPDSHVYDAIITLFTEDVGSVFVVNQNQLVGIVSRKDLLKAAMHKDDLKSLPISMVMTPKSKLVTILDSESIVVAAQKMIDHEVDCLPVLHQEEDGSFRIRGRITKTNFIQIIVDLAKQERR</sequence>
<dbReference type="RefSeq" id="WP_128520551.1">
    <property type="nucleotide sequence ID" value="NZ_CAUWBR010000001.1"/>
</dbReference>
<dbReference type="EMBL" id="RJQC01000002">
    <property type="protein sequence ID" value="RNM30644.1"/>
    <property type="molecule type" value="Genomic_DNA"/>
</dbReference>
<dbReference type="AlphaFoldDB" id="A0A3N0I0X3"/>
<comment type="caution">
    <text evidence="4">The sequence shown here is derived from an EMBL/GenBank/DDBJ whole genome shotgun (WGS) entry which is preliminary data.</text>
</comment>
<dbReference type="Gene3D" id="1.10.10.10">
    <property type="entry name" value="Winged helix-like DNA-binding domain superfamily/Winged helix DNA-binding domain"/>
    <property type="match status" value="1"/>
</dbReference>
<dbReference type="SMART" id="SM00116">
    <property type="entry name" value="CBS"/>
    <property type="match status" value="2"/>
</dbReference>
<dbReference type="InterPro" id="IPR036388">
    <property type="entry name" value="WH-like_DNA-bd_sf"/>
</dbReference>
<evidence type="ECO:0000256" key="1">
    <source>
        <dbReference type="ARBA" id="ARBA00023122"/>
    </source>
</evidence>
<evidence type="ECO:0000256" key="2">
    <source>
        <dbReference type="PROSITE-ProRule" id="PRU00703"/>
    </source>
</evidence>
<evidence type="ECO:0000259" key="3">
    <source>
        <dbReference type="PROSITE" id="PS51371"/>
    </source>
</evidence>
<proteinExistence type="predicted"/>
<dbReference type="Pfam" id="PF08279">
    <property type="entry name" value="HTH_11"/>
    <property type="match status" value="1"/>
</dbReference>
<organism evidence="4 5">
    <name type="scientific">Absicoccus porci</name>
    <dbReference type="NCBI Taxonomy" id="2486576"/>
    <lineage>
        <taxon>Bacteria</taxon>
        <taxon>Bacillati</taxon>
        <taxon>Bacillota</taxon>
        <taxon>Erysipelotrichia</taxon>
        <taxon>Erysipelotrichales</taxon>
        <taxon>Erysipelotrichaceae</taxon>
        <taxon>Absicoccus</taxon>
    </lineage>
</organism>
<name>A0A3N0I0X3_9FIRM</name>
<keyword evidence="5" id="KW-1185">Reference proteome</keyword>
<dbReference type="Proteomes" id="UP000276568">
    <property type="component" value="Unassembled WGS sequence"/>
</dbReference>
<dbReference type="Pfam" id="PF00571">
    <property type="entry name" value="CBS"/>
    <property type="match status" value="2"/>
</dbReference>
<dbReference type="CDD" id="cd04617">
    <property type="entry name" value="CBS_pair_CcpN"/>
    <property type="match status" value="1"/>
</dbReference>
<dbReference type="SUPFAM" id="SSF46785">
    <property type="entry name" value="Winged helix' DNA-binding domain"/>
    <property type="match status" value="1"/>
</dbReference>
<dbReference type="PANTHER" id="PTHR43080">
    <property type="entry name" value="CBS DOMAIN-CONTAINING PROTEIN CBSX3, MITOCHONDRIAL"/>
    <property type="match status" value="1"/>
</dbReference>